<reference evidence="4 5" key="1">
    <citation type="submission" date="2023-05" db="EMBL/GenBank/DDBJ databases">
        <title>B98-5 Cell Line De Novo Hybrid Assembly: An Optical Mapping Approach.</title>
        <authorList>
            <person name="Kananen K."/>
            <person name="Auerbach J.A."/>
            <person name="Kautto E."/>
            <person name="Blachly J.S."/>
        </authorList>
    </citation>
    <scope>NUCLEOTIDE SEQUENCE [LARGE SCALE GENOMIC DNA]</scope>
    <source>
        <strain evidence="4">B95-8</strain>
        <tissue evidence="4">Cell line</tissue>
    </source>
</reference>
<dbReference type="PRINTS" id="PR00058">
    <property type="entry name" value="RIBOSOMALL5"/>
</dbReference>
<dbReference type="Gene3D" id="3.30.420.100">
    <property type="match status" value="1"/>
</dbReference>
<dbReference type="SUPFAM" id="SSF53137">
    <property type="entry name" value="Translational machinery components"/>
    <property type="match status" value="1"/>
</dbReference>
<dbReference type="InterPro" id="IPR005485">
    <property type="entry name" value="Rbsml_uL18_euk_arch"/>
</dbReference>
<protein>
    <submittedName>
        <fullName evidence="4">60S ribosomal protein L5</fullName>
    </submittedName>
</protein>
<dbReference type="Pfam" id="PF17144">
    <property type="entry name" value="Ribosomal_L5e"/>
    <property type="match status" value="1"/>
</dbReference>
<evidence type="ECO:0000313" key="5">
    <source>
        <dbReference type="Proteomes" id="UP001266305"/>
    </source>
</evidence>
<dbReference type="PANTHER" id="PTHR23410">
    <property type="entry name" value="RIBOSOMAL PROTEIN L5-RELATED"/>
    <property type="match status" value="1"/>
</dbReference>
<dbReference type="GO" id="GO:0005840">
    <property type="term" value="C:ribosome"/>
    <property type="evidence" value="ECO:0007669"/>
    <property type="project" value="UniProtKB-KW"/>
</dbReference>
<comment type="similarity">
    <text evidence="1">Belongs to the universal ribosomal protein uL18 family.</text>
</comment>
<name>A0ABQ9UNM9_SAGOE</name>
<dbReference type="PANTHER" id="PTHR23410:SF12">
    <property type="entry name" value="LARGE RIBOSOMAL SUBUNIT PROTEIN UL18"/>
    <property type="match status" value="1"/>
</dbReference>
<keyword evidence="2 4" id="KW-0689">Ribosomal protein</keyword>
<keyword evidence="3" id="KW-0687">Ribonucleoprotein</keyword>
<dbReference type="EMBL" id="JASSZA010000011">
    <property type="protein sequence ID" value="KAK2097882.1"/>
    <property type="molecule type" value="Genomic_DNA"/>
</dbReference>
<proteinExistence type="inferred from homology"/>
<sequence>MDMIYEGQVEKTGAEYNVESIDGQLSAFTCSLDAGPARTTTGNKVFGTLKGAVDGGLSIPHSIKRFPDYDSESKEVKAEVQRKHIMGQKVADYMRYFMGGDEDAYKKQEKRCVERGLLAKGPLRLTPKEGRFLPQLHFRHLSQILGTWASQNPRPPGSMTLSFATSR</sequence>
<gene>
    <name evidence="4" type="primary">RPL5_14</name>
    <name evidence="4" type="ORF">P7K49_023333</name>
</gene>
<evidence type="ECO:0000256" key="3">
    <source>
        <dbReference type="ARBA" id="ARBA00023274"/>
    </source>
</evidence>
<accession>A0ABQ9UNM9</accession>
<evidence type="ECO:0000313" key="4">
    <source>
        <dbReference type="EMBL" id="KAK2097882.1"/>
    </source>
</evidence>
<comment type="caution">
    <text evidence="4">The sequence shown here is derived from an EMBL/GenBank/DDBJ whole genome shotgun (WGS) entry which is preliminary data.</text>
</comment>
<evidence type="ECO:0000256" key="2">
    <source>
        <dbReference type="ARBA" id="ARBA00022980"/>
    </source>
</evidence>
<organism evidence="4 5">
    <name type="scientific">Saguinus oedipus</name>
    <name type="common">Cotton-top tamarin</name>
    <name type="synonym">Oedipomidas oedipus</name>
    <dbReference type="NCBI Taxonomy" id="9490"/>
    <lineage>
        <taxon>Eukaryota</taxon>
        <taxon>Metazoa</taxon>
        <taxon>Chordata</taxon>
        <taxon>Craniata</taxon>
        <taxon>Vertebrata</taxon>
        <taxon>Euteleostomi</taxon>
        <taxon>Mammalia</taxon>
        <taxon>Eutheria</taxon>
        <taxon>Euarchontoglires</taxon>
        <taxon>Primates</taxon>
        <taxon>Haplorrhini</taxon>
        <taxon>Platyrrhini</taxon>
        <taxon>Cebidae</taxon>
        <taxon>Callitrichinae</taxon>
        <taxon>Saguinus</taxon>
    </lineage>
</organism>
<dbReference type="Proteomes" id="UP001266305">
    <property type="component" value="Unassembled WGS sequence"/>
</dbReference>
<evidence type="ECO:0000256" key="1">
    <source>
        <dbReference type="ARBA" id="ARBA00007116"/>
    </source>
</evidence>
<keyword evidence="5" id="KW-1185">Reference proteome</keyword>